<keyword evidence="1" id="KW-0285">Flavoprotein</keyword>
<evidence type="ECO:0000313" key="5">
    <source>
        <dbReference type="Proteomes" id="UP000198734"/>
    </source>
</evidence>
<evidence type="ECO:0000256" key="1">
    <source>
        <dbReference type="ARBA" id="ARBA00022630"/>
    </source>
</evidence>
<evidence type="ECO:0000256" key="2">
    <source>
        <dbReference type="ARBA" id="ARBA00023002"/>
    </source>
</evidence>
<accession>A0A1I5XXC8</accession>
<gene>
    <name evidence="4" type="ORF">SAMN05421670_1777</name>
</gene>
<dbReference type="Pfam" id="PF00724">
    <property type="entry name" value="Oxidored_FMN"/>
    <property type="match status" value="1"/>
</dbReference>
<feature type="domain" description="NADH:flavin oxidoreductase/NADH oxidase N-terminal" evidence="3">
    <location>
        <begin position="7"/>
        <end position="339"/>
    </location>
</feature>
<evidence type="ECO:0000313" key="4">
    <source>
        <dbReference type="EMBL" id="SFQ36603.1"/>
    </source>
</evidence>
<reference evidence="5" key="1">
    <citation type="submission" date="2016-10" db="EMBL/GenBank/DDBJ databases">
        <authorList>
            <person name="Varghese N."/>
            <person name="Submissions S."/>
        </authorList>
    </citation>
    <scope>NUCLEOTIDE SEQUENCE [LARGE SCALE GENOMIC DNA]</scope>
    <source>
        <strain evidence="5">DSM 11706</strain>
    </source>
</reference>
<evidence type="ECO:0000259" key="3">
    <source>
        <dbReference type="Pfam" id="PF00724"/>
    </source>
</evidence>
<organism evidence="4 5">
    <name type="scientific">Psychrobacillus psychrotolerans</name>
    <dbReference type="NCBI Taxonomy" id="126156"/>
    <lineage>
        <taxon>Bacteria</taxon>
        <taxon>Bacillati</taxon>
        <taxon>Bacillota</taxon>
        <taxon>Bacilli</taxon>
        <taxon>Bacillales</taxon>
        <taxon>Bacillaceae</taxon>
        <taxon>Psychrobacillus</taxon>
    </lineage>
</organism>
<dbReference type="EMBL" id="FOXU01000002">
    <property type="protein sequence ID" value="SFQ36603.1"/>
    <property type="molecule type" value="Genomic_DNA"/>
</dbReference>
<protein>
    <submittedName>
        <fullName evidence="4">2,4-dienoyl-CoA reductase</fullName>
    </submittedName>
</protein>
<dbReference type="AlphaFoldDB" id="A0A1I5XXC8"/>
<dbReference type="InterPro" id="IPR001155">
    <property type="entry name" value="OxRdtase_FMN_N"/>
</dbReference>
<dbReference type="SUPFAM" id="SSF51395">
    <property type="entry name" value="FMN-linked oxidoreductases"/>
    <property type="match status" value="1"/>
</dbReference>
<dbReference type="STRING" id="126156.SAMN05421670_1777"/>
<proteinExistence type="predicted"/>
<keyword evidence="2" id="KW-0560">Oxidoreductase</keyword>
<dbReference type="CDD" id="cd04735">
    <property type="entry name" value="OYE_like_4_FMN"/>
    <property type="match status" value="1"/>
</dbReference>
<dbReference type="InterPro" id="IPR013785">
    <property type="entry name" value="Aldolase_TIM"/>
</dbReference>
<dbReference type="InterPro" id="IPR051799">
    <property type="entry name" value="NADH_flavin_oxidoreductase"/>
</dbReference>
<dbReference type="PANTHER" id="PTHR43656">
    <property type="entry name" value="BINDING OXIDOREDUCTASE, PUTATIVE (AFU_ORTHOLOGUE AFUA_2G08260)-RELATED"/>
    <property type="match status" value="1"/>
</dbReference>
<dbReference type="Proteomes" id="UP000198734">
    <property type="component" value="Unassembled WGS sequence"/>
</dbReference>
<keyword evidence="5" id="KW-1185">Reference proteome</keyword>
<dbReference type="PANTHER" id="PTHR43656:SF2">
    <property type="entry name" value="BINDING OXIDOREDUCTASE, PUTATIVE (AFU_ORTHOLOGUE AFUA_2G08260)-RELATED"/>
    <property type="match status" value="1"/>
</dbReference>
<dbReference type="GO" id="GO:0016491">
    <property type="term" value="F:oxidoreductase activity"/>
    <property type="evidence" value="ECO:0007669"/>
    <property type="project" value="UniProtKB-KW"/>
</dbReference>
<name>A0A1I5XXC8_9BACI</name>
<dbReference type="GO" id="GO:0010181">
    <property type="term" value="F:FMN binding"/>
    <property type="evidence" value="ECO:0007669"/>
    <property type="project" value="InterPro"/>
</dbReference>
<dbReference type="RefSeq" id="WP_093536266.1">
    <property type="nucleotide sequence ID" value="NZ_FOXU01000002.1"/>
</dbReference>
<dbReference type="Gene3D" id="3.20.20.70">
    <property type="entry name" value="Aldolase class I"/>
    <property type="match status" value="1"/>
</dbReference>
<sequence length="374" mass="41877">MKQKYEKIFQEFTFSSGVKVKNRIMVAPMTHYSSEESGEVSERELAYYKERSGGVGTFITACAYVIKGGKGFPGQFSIDDDKFLPGLKKLAQSIQSNGTKAIIQIYHGGRQSPAQLLPDQQPVSASAVAAEREGAIVPREMTEDEIKQTIQAFGDATRRAIDAGFDGVEIHGANTYLLQQFFSPHSNRREDQWGGSLENRMKFPMAIVDSVKQAVREHAKTPFIVGYRISPEEGSNPGIQLEDTLQFVDKLADQGLDYLHVSVNHFWNGSFREEDKTESRIIKIHEKIGDRTPVVGVGSLHTPDEVVEALETGVPFIALGRELLMEPKWMDKVQAGQEDQIRKTLSRQAQEELVIPDPLWDRLVNVKGWLPVED</sequence>
<dbReference type="OrthoDB" id="9772736at2"/>